<feature type="coiled-coil region" evidence="1">
    <location>
        <begin position="7"/>
        <end position="48"/>
    </location>
</feature>
<feature type="compositionally biased region" description="Polar residues" evidence="2">
    <location>
        <begin position="928"/>
        <end position="940"/>
    </location>
</feature>
<dbReference type="Proteomes" id="UP000710432">
    <property type="component" value="Unassembled WGS sequence"/>
</dbReference>
<dbReference type="Pfam" id="PF15082">
    <property type="entry name" value="DUF4549"/>
    <property type="match status" value="1"/>
</dbReference>
<dbReference type="InterPro" id="IPR040401">
    <property type="entry name" value="CCDC162"/>
</dbReference>
<feature type="domain" description="DUF4549" evidence="4">
    <location>
        <begin position="388"/>
        <end position="529"/>
    </location>
</feature>
<evidence type="ECO:0000256" key="2">
    <source>
        <dbReference type="SAM" id="MobiDB-lite"/>
    </source>
</evidence>
<name>A0A8J6GD45_MICOH</name>
<feature type="non-terminal residue" evidence="5">
    <location>
        <position position="1"/>
    </location>
</feature>
<feature type="region of interest" description="Disordered" evidence="2">
    <location>
        <begin position="691"/>
        <end position="723"/>
    </location>
</feature>
<dbReference type="InterPro" id="IPR025913">
    <property type="entry name" value="Cep57_CLD"/>
</dbReference>
<feature type="compositionally biased region" description="Low complexity" evidence="2">
    <location>
        <begin position="703"/>
        <end position="718"/>
    </location>
</feature>
<evidence type="ECO:0000313" key="5">
    <source>
        <dbReference type="EMBL" id="KAH0508513.1"/>
    </source>
</evidence>
<dbReference type="Gene3D" id="1.20.58.90">
    <property type="match status" value="1"/>
</dbReference>
<protein>
    <submittedName>
        <fullName evidence="5">Coiled-coil domain-containing protein 162</fullName>
    </submittedName>
</protein>
<dbReference type="GO" id="GO:0042802">
    <property type="term" value="F:identical protein binding"/>
    <property type="evidence" value="ECO:0007669"/>
    <property type="project" value="InterPro"/>
</dbReference>
<feature type="region of interest" description="Disordered" evidence="2">
    <location>
        <begin position="2339"/>
        <end position="2364"/>
    </location>
</feature>
<sequence>TALVSALKTLQEKIHRIELERTQAEDNLNSLSREAAQYKKALETESNERNLAHQELIKQKKDISIQLSSAQSRCILLEKQLEYTKRMVLNVEREKAMILEQQAQLQREKEQDQMKLYAKLEKLTVLEKECFRLTATQQAAEEKINYLEEKLKEEEHQRKLFQDRACEKTKCLKREPPQQMDPKCRAQSLERVKMIGAYGLRSLQRPAPVTELQCRYKPLRTTSQAKAVPPSPGEPVPICDSLSDLLMAMQEELEQMTVEHRELMRQTRSQSVSDDIEHELEQLIYFSLQVRKLQQKVQNSRKNEPSGIHREEGNSKGLKNVKNSPRKCWDETNPFQKHSTCHPAHVHNVQVKLRKEDIRGPALLTLQRLSSRSSLEGFGGASRTMESVYKFSSTERVQLLEKDLAVKLSELKAELEEQGLRPGTANWTFSSVQIPKDVAHFRREREVALKRTLRVAECKPLVIQADVLQRELESCLRREYTPENLPLLLLQYYTERITHLAQSKHLHMLRWKRLCQTSEIMEELHPLYKRQVGYIMQEFNDAVQRAERLSVARENFLMGKSNPPNLVTLEDLTIYTRWLVCHLHSLRPIHHYLQALQYLPVSRALRLADNRVYGPSEERENIGVADLSSASPGPTGSSISGYFPGPQFTHIYINPFSENTCVLSVVSLQALQYLPVSRALCLADNRVYGPSEERENTGVADLSSASPGPTGSSISGPGRTDNTFALPQHVIEREKLEPRLRHLLSHFRIPYDLQKLRDSAKEMELFPLVSQHFQSIFTEQQRMRTFQDYEAWRARVQNVSGPAATLKKRATWTPFVKVKPKCDPWQKKTLTRLKERKRIDELMQVQSKILKISDPVKAVQVLQDHAARTVTMDPHHSSFLTSQPLHPCSYDHIWQSIYSNTDLYQNENVKDEGLSVEPGDGDLEKTHLSQSSDGSLKQKTETGSSYAMTLQLLGLSDGTEPERNPVLTRGAYFSFLCLRHLHIRELQRICLGVLNYFRSIERTLTINTSGLTLVSGKLVPTVGDNSWVNMAKGGLGTLQGLEDHHYVHGTPADHKVHSMQFLEFSEAENQDDFHSTQAGYVHTQDQFGLYVMYDSALQDLEELESELLLIASHYIEKEKSHREDSQSQSSQCWGWAHASVDRFAVLYDLWTWEANLLESKRQLLNSYFEAYQHTLDTEERFALAQAMTDIMHRRPKFDLSCSYFTKAYQDDCTCLRLHRQLVRSVLNHQLEQQREYVQTLWRGDQPALKTFGLPLNVTHKQFVSINSSCPTSENVHLLEFHTSLGLVGLIPKALEHLLREASQAHKPASPSGLAQLEQRVLQLALDLWLTPARPEAWYSAQLQRDLFSAKVMGDPFLVEEVGLLALRSAMDKGQRQGQDFHALLLETFSKLLELLTLRHRLIEMTVESASLARLYKELAQEMGFEEFHLYLRPVHFEFASHKDKMDPPPPVFMTSLLEDSSRVDRYSPAALDLAIAELGDNQIGKFSCYTQDAILKLLLHSGVENMQVTLACQTAQKNALMVAIQQVFFYDIPAVDSPVDTKAMMSGEGPLTQASGTVASSEEHNGRAPEAFVSIQLEKVGLRDTMLNTFLCRKQTTADQMESPDDIEKVKRELIVEYCQKLSRRMSHCALRGQIMAYCNSLRVLLDDFPAIRDTFFMVGQPNEKKGLKDSSAEFKADPRSFQPRPRSLLSADGRVFLNLWFIPHPSEVLLMFKTLPEEAAFRALKLTVQLVASLQDIVAYLFSFAKLGNCPMGFDFPLSPHPLKSDWGGAEGIGSELQELQKMIDSLQSPQDPAQVAQALLLRREVKWLQFDAAMRHLLRSTFHRDKLTVHLKPTELAVGTDFEVKPPRSCRNHPLKYRSELQELQKMIDSLQSPQDPAQVAQALLLRREVKWLQFDAAMRHLLRTFLAAGNAPAHQSVADGVCHGLPPLSDSLRRSIFSSGLSLPQPLDPRSLQAITMLPWRAFLEDGGPFPVMSSVPNTLEYDMQMCLCRLSDRDRKVAHGELVGVQVLMDDVLLGSYHVTTEGSPGLQATLDTAQVTREGSPGRQATLDTAQPHWSRLPGLCPSTMESLPKASTLLEGPGDAMLSLDLLKSFLILWKQLEVLKEHWGRLRLQGQEINSASHHKQFSELYEADIFYPSLKSLARKMGKEDEFEGLIIRSQSILPPKGASEIEIKTQQITFKRDHLEACLLSLGCDVMARERSNFETYSMCYEHVLQHAREKLSQREQEVNLLQRSQVPPEDCASQVAELSHDLITEVTALRAQLTDLEEETLDLKHQIRKEVQEEYRELVQALFMTCLHIKEALDENQFNLIQRVCELIGEVRAEGTANVKQLKKTWGSARPDEGTKENTGKEQLHPSEQDDRGTLAAVVCKVRSLGRWRLAAQQAHLRGQLSRAEKESIHSQREYVRIKLMAEQEVGLLHQQLRAARQALAKAQTDNRKLCRQQDTQAQLLRELEHRVTQDSVTRQQLEILRTSGMEKLLEDVEQKEQELQLLTEEAQRASKMGQLQWKKMDRDLQQMRSRLAQERSMKLDAFQRVRELQSQLHDTEQPPLQMGCPAGLTPQTHSSLNSAAALSRCSHQRFPKTNLLGNKMARRIQRPKTVPIKQKKRIDDSSLPNVAENAQLTTFQVQTAPSRISFRTER</sequence>
<feature type="coiled-coil region" evidence="1">
    <location>
        <begin position="2218"/>
        <end position="2287"/>
    </location>
</feature>
<keyword evidence="1" id="KW-0175">Coiled coil</keyword>
<reference evidence="5" key="1">
    <citation type="submission" date="2020-03" db="EMBL/GenBank/DDBJ databases">
        <title>Studies in the Genomics of Life Span.</title>
        <authorList>
            <person name="Glass D."/>
        </authorList>
    </citation>
    <scope>NUCLEOTIDE SEQUENCE</scope>
    <source>
        <strain evidence="5">LTLLF</strain>
        <tissue evidence="5">Muscle</tissue>
    </source>
</reference>
<dbReference type="GO" id="GO:0043015">
    <property type="term" value="F:gamma-tubulin binding"/>
    <property type="evidence" value="ECO:0007669"/>
    <property type="project" value="InterPro"/>
</dbReference>
<proteinExistence type="predicted"/>
<comment type="caution">
    <text evidence="5">The sequence shown here is derived from an EMBL/GenBank/DDBJ whole genome shotgun (WGS) entry which is preliminary data.</text>
</comment>
<accession>A0A8J6GD45</accession>
<feature type="coiled-coil region" evidence="1">
    <location>
        <begin position="239"/>
        <end position="266"/>
    </location>
</feature>
<feature type="compositionally biased region" description="Basic and acidic residues" evidence="2">
    <location>
        <begin position="2344"/>
        <end position="2364"/>
    </location>
</feature>
<feature type="compositionally biased region" description="Basic and acidic residues" evidence="2">
    <location>
        <begin position="301"/>
        <end position="314"/>
    </location>
</feature>
<gene>
    <name evidence="5" type="ORF">LTLLF_162470</name>
</gene>
<feature type="domain" description="Cep57 centrosome localisation" evidence="3">
    <location>
        <begin position="2"/>
        <end position="166"/>
    </location>
</feature>
<feature type="region of interest" description="Disordered" evidence="2">
    <location>
        <begin position="912"/>
        <end position="940"/>
    </location>
</feature>
<dbReference type="InterPro" id="IPR029376">
    <property type="entry name" value="DUF4549"/>
</dbReference>
<dbReference type="EMBL" id="JAATJU010023200">
    <property type="protein sequence ID" value="KAH0508513.1"/>
    <property type="molecule type" value="Genomic_DNA"/>
</dbReference>
<feature type="region of interest" description="Disordered" evidence="2">
    <location>
        <begin position="296"/>
        <end position="326"/>
    </location>
</feature>
<evidence type="ECO:0000313" key="6">
    <source>
        <dbReference type="Proteomes" id="UP000710432"/>
    </source>
</evidence>
<evidence type="ECO:0000256" key="1">
    <source>
        <dbReference type="SAM" id="Coils"/>
    </source>
</evidence>
<dbReference type="PANTHER" id="PTHR33331">
    <property type="entry name" value="COILED-COIL DOMAIN-CONTAINING PROTEIN 162"/>
    <property type="match status" value="1"/>
</dbReference>
<feature type="coiled-coil region" evidence="1">
    <location>
        <begin position="137"/>
        <end position="164"/>
    </location>
</feature>
<feature type="coiled-coil region" evidence="1">
    <location>
        <begin position="2480"/>
        <end position="2507"/>
    </location>
</feature>
<evidence type="ECO:0000259" key="4">
    <source>
        <dbReference type="Pfam" id="PF15082"/>
    </source>
</evidence>
<dbReference type="Pfam" id="PF14073">
    <property type="entry name" value="Cep57_CLD"/>
    <property type="match status" value="1"/>
</dbReference>
<organism evidence="5 6">
    <name type="scientific">Microtus ochrogaster</name>
    <name type="common">Prairie vole</name>
    <dbReference type="NCBI Taxonomy" id="79684"/>
    <lineage>
        <taxon>Eukaryota</taxon>
        <taxon>Metazoa</taxon>
        <taxon>Chordata</taxon>
        <taxon>Craniata</taxon>
        <taxon>Vertebrata</taxon>
        <taxon>Euteleostomi</taxon>
        <taxon>Mammalia</taxon>
        <taxon>Eutheria</taxon>
        <taxon>Euarchontoglires</taxon>
        <taxon>Glires</taxon>
        <taxon>Rodentia</taxon>
        <taxon>Myomorpha</taxon>
        <taxon>Muroidea</taxon>
        <taxon>Cricetidae</taxon>
        <taxon>Arvicolinae</taxon>
        <taxon>Microtus</taxon>
    </lineage>
</organism>
<evidence type="ECO:0000259" key="3">
    <source>
        <dbReference type="Pfam" id="PF14073"/>
    </source>
</evidence>
<dbReference type="PANTHER" id="PTHR33331:SF13">
    <property type="entry name" value="COILED-COIL DOMAIN CONTAINING 162"/>
    <property type="match status" value="1"/>
</dbReference>